<evidence type="ECO:0000313" key="11">
    <source>
        <dbReference type="Proteomes" id="UP000826300"/>
    </source>
</evidence>
<dbReference type="EC" id="5.1.1.7" evidence="3 8"/>
<evidence type="ECO:0000256" key="3">
    <source>
        <dbReference type="ARBA" id="ARBA00013080"/>
    </source>
</evidence>
<feature type="site" description="Could be important to modulate the pK values of the two catalytic cysteine residues" evidence="8">
    <location>
        <position position="212"/>
    </location>
</feature>
<comment type="pathway">
    <text evidence="1 8">Amino-acid biosynthesis; L-lysine biosynthesis via DAP pathway; DL-2,6-diaminopimelate from LL-2,6-diaminopimelate: step 1/1.</text>
</comment>
<dbReference type="UniPathway" id="UPA00034">
    <property type="reaction ID" value="UER00025"/>
</dbReference>
<feature type="binding site" evidence="8">
    <location>
        <position position="75"/>
    </location>
    <ligand>
        <name>substrate</name>
    </ligand>
</feature>
<feature type="binding site" evidence="8">
    <location>
        <position position="53"/>
    </location>
    <ligand>
        <name>substrate</name>
    </ligand>
</feature>
<dbReference type="SUPFAM" id="SSF54506">
    <property type="entry name" value="Diaminopimelate epimerase-like"/>
    <property type="match status" value="2"/>
</dbReference>
<sequence length="283" mass="30025">MDQSFPKSGLRFLKMHGLGNDFVVIDSRGRGAVTTPALARALGDRHRGVGFDQLAEIRDAGPDHAGADFALDFWNADGSRAGACGNATRCVSDLVMAGLGREVVRLVTARGELQARRLDSGLVSVNMGPPVLDWRALPLAREVDLLHLPLPGDPVAVGMGNPHCVFIVADAEAEDVVGRGSAVEHDPLFPERTNVEFVSLTGPDHLRMRVWERGAGVTLACGSGACAVAVAAHLRGLTGRAVEIDVDGGRLSIDWREDGVWMTGPVAHVFDGWLSPDYLAALA</sequence>
<dbReference type="EMBL" id="CP069370">
    <property type="protein sequence ID" value="QYZ68894.1"/>
    <property type="molecule type" value="Genomic_DNA"/>
</dbReference>
<evidence type="ECO:0000256" key="8">
    <source>
        <dbReference type="HAMAP-Rule" id="MF_00197"/>
    </source>
</evidence>
<evidence type="ECO:0000256" key="7">
    <source>
        <dbReference type="ARBA" id="ARBA00051712"/>
    </source>
</evidence>
<keyword evidence="4 8" id="KW-0028">Amino-acid biosynthesis</keyword>
<evidence type="ECO:0000256" key="9">
    <source>
        <dbReference type="PROSITE-ProRule" id="PRU10125"/>
    </source>
</evidence>
<keyword evidence="11" id="KW-1185">Reference proteome</keyword>
<feature type="site" description="Could be important to modulate the pK values of the two catalytic cysteine residues" evidence="8">
    <location>
        <position position="163"/>
    </location>
</feature>
<organism evidence="10 11">
    <name type="scientific">Neotabrizicola shimadae</name>
    <dbReference type="NCBI Taxonomy" id="2807096"/>
    <lineage>
        <taxon>Bacteria</taxon>
        <taxon>Pseudomonadati</taxon>
        <taxon>Pseudomonadota</taxon>
        <taxon>Alphaproteobacteria</taxon>
        <taxon>Rhodobacterales</taxon>
        <taxon>Paracoccaceae</taxon>
        <taxon>Neotabrizicola</taxon>
    </lineage>
</organism>
<feature type="binding site" evidence="8">
    <location>
        <begin position="85"/>
        <end position="86"/>
    </location>
    <ligand>
        <name>substrate</name>
    </ligand>
</feature>
<reference evidence="10" key="1">
    <citation type="submission" date="2021-02" db="EMBL/GenBank/DDBJ databases">
        <title>Rhodobacter shimadae sp. nov., an aerobic anoxygenic phototrophic bacterium isolated from a hot spring.</title>
        <authorList>
            <person name="Muramatsu S."/>
            <person name="Haruta S."/>
            <person name="Hirose S."/>
            <person name="Hanada S."/>
        </authorList>
    </citation>
    <scope>NUCLEOTIDE SEQUENCE</scope>
    <source>
        <strain evidence="10">N10</strain>
    </source>
</reference>
<feature type="binding site" evidence="8">
    <location>
        <position position="20"/>
    </location>
    <ligand>
        <name>substrate</name>
    </ligand>
</feature>
<dbReference type="PROSITE" id="PS01326">
    <property type="entry name" value="DAP_EPIMERASE"/>
    <property type="match status" value="1"/>
</dbReference>
<keyword evidence="6 8" id="KW-0413">Isomerase</keyword>
<evidence type="ECO:0000256" key="6">
    <source>
        <dbReference type="ARBA" id="ARBA00023235"/>
    </source>
</evidence>
<comment type="subunit">
    <text evidence="8">Homodimer.</text>
</comment>
<dbReference type="GO" id="GO:0005829">
    <property type="term" value="C:cytosol"/>
    <property type="evidence" value="ECO:0007669"/>
    <property type="project" value="TreeGrafter"/>
</dbReference>
<dbReference type="RefSeq" id="WP_220661114.1">
    <property type="nucleotide sequence ID" value="NZ_CP069370.1"/>
</dbReference>
<feature type="active site" description="Proton donor" evidence="8">
    <location>
        <position position="84"/>
    </location>
</feature>
<evidence type="ECO:0000256" key="1">
    <source>
        <dbReference type="ARBA" id="ARBA00005196"/>
    </source>
</evidence>
<feature type="binding site" evidence="8">
    <location>
        <position position="194"/>
    </location>
    <ligand>
        <name>substrate</name>
    </ligand>
</feature>
<dbReference type="GO" id="GO:0009089">
    <property type="term" value="P:lysine biosynthetic process via diaminopimelate"/>
    <property type="evidence" value="ECO:0007669"/>
    <property type="project" value="UniProtKB-UniRule"/>
</dbReference>
<dbReference type="Pfam" id="PF01678">
    <property type="entry name" value="DAP_epimerase"/>
    <property type="match status" value="2"/>
</dbReference>
<gene>
    <name evidence="8" type="primary">dapF</name>
    <name evidence="10" type="ORF">JO391_14170</name>
</gene>
<dbReference type="Proteomes" id="UP000826300">
    <property type="component" value="Chromosome"/>
</dbReference>
<comment type="function">
    <text evidence="8">Catalyzes the stereoinversion of LL-2,6-diaminopimelate (L,L-DAP) to meso-diaminopimelate (meso-DAP), a precursor of L-lysine and an essential component of the bacterial peptidoglycan.</text>
</comment>
<comment type="subcellular location">
    <subcellularLocation>
        <location evidence="8">Cytoplasm</location>
    </subcellularLocation>
</comment>
<feature type="binding site" evidence="8">
    <location>
        <position position="161"/>
    </location>
    <ligand>
        <name>substrate</name>
    </ligand>
</feature>
<evidence type="ECO:0000313" key="10">
    <source>
        <dbReference type="EMBL" id="QYZ68894.1"/>
    </source>
</evidence>
<feature type="active site" evidence="9">
    <location>
        <position position="84"/>
    </location>
</feature>
<dbReference type="NCBIfam" id="TIGR00652">
    <property type="entry name" value="DapF"/>
    <property type="match status" value="1"/>
</dbReference>
<protein>
    <recommendedName>
        <fullName evidence="3 8">Diaminopimelate epimerase</fullName>
        <shortName evidence="8">DAP epimerase</shortName>
        <ecNumber evidence="3 8">5.1.1.7</ecNumber>
    </recommendedName>
    <alternativeName>
        <fullName evidence="8">PLP-independent amino acid racemase</fullName>
    </alternativeName>
</protein>
<dbReference type="GO" id="GO:0008837">
    <property type="term" value="F:diaminopimelate epimerase activity"/>
    <property type="evidence" value="ECO:0007669"/>
    <property type="project" value="UniProtKB-UniRule"/>
</dbReference>
<feature type="binding site" evidence="8">
    <location>
        <begin position="222"/>
        <end position="223"/>
    </location>
    <ligand>
        <name>substrate</name>
    </ligand>
</feature>
<feature type="active site" description="Proton acceptor" evidence="8">
    <location>
        <position position="221"/>
    </location>
</feature>
<name>A0A8G1ED06_9RHOB</name>
<evidence type="ECO:0000256" key="4">
    <source>
        <dbReference type="ARBA" id="ARBA00022605"/>
    </source>
</evidence>
<proteinExistence type="inferred from homology"/>
<accession>A0A8G1ED06</accession>
<evidence type="ECO:0000256" key="2">
    <source>
        <dbReference type="ARBA" id="ARBA00010219"/>
    </source>
</evidence>
<dbReference type="InterPro" id="IPR001653">
    <property type="entry name" value="DAP_epimerase_DapF"/>
</dbReference>
<dbReference type="PANTHER" id="PTHR31689:SF0">
    <property type="entry name" value="DIAMINOPIMELATE EPIMERASE"/>
    <property type="match status" value="1"/>
</dbReference>
<dbReference type="HAMAP" id="MF_00197">
    <property type="entry name" value="DAP_epimerase"/>
    <property type="match status" value="1"/>
</dbReference>
<dbReference type="AlphaFoldDB" id="A0A8G1ED06"/>
<evidence type="ECO:0000256" key="5">
    <source>
        <dbReference type="ARBA" id="ARBA00023154"/>
    </source>
</evidence>
<keyword evidence="8" id="KW-0963">Cytoplasm</keyword>
<dbReference type="InterPro" id="IPR018510">
    <property type="entry name" value="DAP_epimerase_AS"/>
</dbReference>
<dbReference type="Gene3D" id="3.10.310.10">
    <property type="entry name" value="Diaminopimelate Epimerase, Chain A, domain 1"/>
    <property type="match status" value="2"/>
</dbReference>
<dbReference type="KEGG" id="nsm:JO391_14170"/>
<keyword evidence="5 8" id="KW-0457">Lysine biosynthesis</keyword>
<comment type="catalytic activity">
    <reaction evidence="7 8">
        <text>(2S,6S)-2,6-diaminopimelate = meso-2,6-diaminopimelate</text>
        <dbReference type="Rhea" id="RHEA:15393"/>
        <dbReference type="ChEBI" id="CHEBI:57609"/>
        <dbReference type="ChEBI" id="CHEBI:57791"/>
        <dbReference type="EC" id="5.1.1.7"/>
    </reaction>
</comment>
<comment type="similarity">
    <text evidence="2 8">Belongs to the diaminopimelate epimerase family.</text>
</comment>
<dbReference type="PANTHER" id="PTHR31689">
    <property type="entry name" value="DIAMINOPIMELATE EPIMERASE, CHLOROPLASTIC"/>
    <property type="match status" value="1"/>
</dbReference>
<feature type="binding site" evidence="8">
    <location>
        <begin position="212"/>
        <end position="213"/>
    </location>
    <ligand>
        <name>substrate</name>
    </ligand>
</feature>